<keyword evidence="3" id="KW-1185">Reference proteome</keyword>
<name>A0A562B0S1_9BURK</name>
<comment type="caution">
    <text evidence="2">The sequence shown here is derived from an EMBL/GenBank/DDBJ whole genome shotgun (WGS) entry which is preliminary data.</text>
</comment>
<protein>
    <submittedName>
        <fullName evidence="2">CNP1-like family protein</fullName>
    </submittedName>
</protein>
<organism evidence="2 3">
    <name type="scientific">Cupriavidus gilardii J11</name>
    <dbReference type="NCBI Taxonomy" id="936133"/>
    <lineage>
        <taxon>Bacteria</taxon>
        <taxon>Pseudomonadati</taxon>
        <taxon>Pseudomonadota</taxon>
        <taxon>Betaproteobacteria</taxon>
        <taxon>Burkholderiales</taxon>
        <taxon>Burkholderiaceae</taxon>
        <taxon>Cupriavidus</taxon>
    </lineage>
</organism>
<reference evidence="2 3" key="1">
    <citation type="submission" date="2019-07" db="EMBL/GenBank/DDBJ databases">
        <title>Genome sequencing of lignin-degrading bacterial isolates.</title>
        <authorList>
            <person name="Gladden J."/>
        </authorList>
    </citation>
    <scope>NUCLEOTIDE SEQUENCE [LARGE SCALE GENOMIC DNA]</scope>
    <source>
        <strain evidence="2 3">J11</strain>
    </source>
</reference>
<dbReference type="Proteomes" id="UP000318141">
    <property type="component" value="Unassembled WGS sequence"/>
</dbReference>
<dbReference type="InterPro" id="IPR014861">
    <property type="entry name" value="CNP1-like_dom"/>
</dbReference>
<dbReference type="AlphaFoldDB" id="A0A562B0S1"/>
<dbReference type="EMBL" id="VLJN01000067">
    <property type="protein sequence ID" value="TWG78775.1"/>
    <property type="molecule type" value="Genomic_DNA"/>
</dbReference>
<evidence type="ECO:0000313" key="2">
    <source>
        <dbReference type="EMBL" id="TWG78775.1"/>
    </source>
</evidence>
<feature type="domain" description="CNP1-like uncharacterised" evidence="1">
    <location>
        <begin position="60"/>
        <end position="196"/>
    </location>
</feature>
<proteinExistence type="predicted"/>
<sequence length="207" mass="22399">MTNPAGFGRRFRPGRQRALAMTAGLFAIATLTACSSTPQIEREMPVDDQEPVFLLDRLASKGFNEAPTKLPAPPAEADLIPFEVGTTGRLSFAVDAKSIVVGEDGAVRYTVVVSSPSGARNISHEGVRCDTFQRKLFATMPPGSKQWVPNSSVGAEQWRRMDPGVRNSYAANLAIDYLCEGRTVAGKAEDIVRTLRDGTPRSAARFQ</sequence>
<accession>A0A562B0S1</accession>
<gene>
    <name evidence="2" type="ORF">L602_000900000790</name>
</gene>
<evidence type="ECO:0000259" key="1">
    <source>
        <dbReference type="Pfam" id="PF08750"/>
    </source>
</evidence>
<dbReference type="Pfam" id="PF08750">
    <property type="entry name" value="CNP1"/>
    <property type="match status" value="1"/>
</dbReference>
<evidence type="ECO:0000313" key="3">
    <source>
        <dbReference type="Proteomes" id="UP000318141"/>
    </source>
</evidence>